<feature type="region of interest" description="Disordered" evidence="1">
    <location>
        <begin position="102"/>
        <end position="157"/>
    </location>
</feature>
<feature type="compositionally biased region" description="Acidic residues" evidence="1">
    <location>
        <begin position="148"/>
        <end position="157"/>
    </location>
</feature>
<feature type="compositionally biased region" description="Basic and acidic residues" evidence="1">
    <location>
        <begin position="106"/>
        <end position="146"/>
    </location>
</feature>
<dbReference type="RefSeq" id="XP_023622297.1">
    <property type="nucleotide sequence ID" value="XM_023766529.1"/>
</dbReference>
<name>A0A2D3US46_9PEZI</name>
<evidence type="ECO:0000256" key="1">
    <source>
        <dbReference type="SAM" id="MobiDB-lite"/>
    </source>
</evidence>
<sequence length="157" mass="17128">MGLTKKNKAKPDGEADAAAAPDAAATTFPSAPSTTELLLRGEREKSQSAYQRAQKAERAYRAKKEADRARGDYKSTKSHFRTSCMELKLGLKSAFGAMRASPAVVQEKRTRAESKAEIRKAKKDEAERKKLEEKLKKAEEKAKLEGEGAAEAEEAAA</sequence>
<feature type="compositionally biased region" description="Basic and acidic residues" evidence="1">
    <location>
        <begin position="54"/>
        <end position="75"/>
    </location>
</feature>
<dbReference type="GeneID" id="35596543"/>
<dbReference type="Proteomes" id="UP000225277">
    <property type="component" value="Unassembled WGS sequence"/>
</dbReference>
<dbReference type="AlphaFoldDB" id="A0A2D3US46"/>
<organism evidence="2 3">
    <name type="scientific">Ramularia collo-cygni</name>
    <dbReference type="NCBI Taxonomy" id="112498"/>
    <lineage>
        <taxon>Eukaryota</taxon>
        <taxon>Fungi</taxon>
        <taxon>Dikarya</taxon>
        <taxon>Ascomycota</taxon>
        <taxon>Pezizomycotina</taxon>
        <taxon>Dothideomycetes</taxon>
        <taxon>Dothideomycetidae</taxon>
        <taxon>Mycosphaerellales</taxon>
        <taxon>Mycosphaerellaceae</taxon>
        <taxon>Ramularia</taxon>
    </lineage>
</organism>
<gene>
    <name evidence="2" type="ORF">RCC_01260</name>
</gene>
<evidence type="ECO:0000313" key="3">
    <source>
        <dbReference type="Proteomes" id="UP000225277"/>
    </source>
</evidence>
<dbReference type="EMBL" id="FJUY01000001">
    <property type="protein sequence ID" value="CZT15400.1"/>
    <property type="molecule type" value="Genomic_DNA"/>
</dbReference>
<protein>
    <submittedName>
        <fullName evidence="2">Uncharacterized protein</fullName>
    </submittedName>
</protein>
<feature type="compositionally biased region" description="Low complexity" evidence="1">
    <location>
        <begin position="16"/>
        <end position="35"/>
    </location>
</feature>
<dbReference type="OrthoDB" id="4771937at2759"/>
<feature type="region of interest" description="Disordered" evidence="1">
    <location>
        <begin position="1"/>
        <end position="79"/>
    </location>
</feature>
<keyword evidence="3" id="KW-1185">Reference proteome</keyword>
<proteinExistence type="predicted"/>
<accession>A0A2D3US46</accession>
<evidence type="ECO:0000313" key="2">
    <source>
        <dbReference type="EMBL" id="CZT15400.1"/>
    </source>
</evidence>
<reference evidence="2 3" key="1">
    <citation type="submission" date="2016-03" db="EMBL/GenBank/DDBJ databases">
        <authorList>
            <person name="Ploux O."/>
        </authorList>
    </citation>
    <scope>NUCLEOTIDE SEQUENCE [LARGE SCALE GENOMIC DNA]</scope>
    <source>
        <strain evidence="2 3">URUG2</strain>
    </source>
</reference>